<evidence type="ECO:0000313" key="2">
    <source>
        <dbReference type="EMBL" id="CAL4802568.1"/>
    </source>
</evidence>
<dbReference type="EMBL" id="CAMXCT030006522">
    <property type="protein sequence ID" value="CAL4802568.1"/>
    <property type="molecule type" value="Genomic_DNA"/>
</dbReference>
<reference evidence="1" key="1">
    <citation type="submission" date="2022-10" db="EMBL/GenBank/DDBJ databases">
        <authorList>
            <person name="Chen Y."/>
            <person name="Dougan E. K."/>
            <person name="Chan C."/>
            <person name="Rhodes N."/>
            <person name="Thang M."/>
        </authorList>
    </citation>
    <scope>NUCLEOTIDE SEQUENCE</scope>
</reference>
<comment type="caution">
    <text evidence="1">The sequence shown here is derived from an EMBL/GenBank/DDBJ whole genome shotgun (WGS) entry which is preliminary data.</text>
</comment>
<dbReference type="EMBL" id="CAMXCT010006522">
    <property type="protein sequence ID" value="CAI4015256.1"/>
    <property type="molecule type" value="Genomic_DNA"/>
</dbReference>
<proteinExistence type="predicted"/>
<dbReference type="AlphaFoldDB" id="A0A9P1DTM8"/>
<gene>
    <name evidence="1" type="ORF">C1SCF055_LOCUS40093</name>
</gene>
<protein>
    <submittedName>
        <fullName evidence="1">Uncharacterized protein</fullName>
    </submittedName>
</protein>
<evidence type="ECO:0000313" key="1">
    <source>
        <dbReference type="EMBL" id="CAI4015256.1"/>
    </source>
</evidence>
<evidence type="ECO:0000313" key="3">
    <source>
        <dbReference type="Proteomes" id="UP001152797"/>
    </source>
</evidence>
<sequence>MAQFEAYTETFETLDLTAQSNSNAANWVQFSYGVEDGTYGYLVKETGGILLRFSLATFSNVEEFSVSLTGTTARALMVGDYIHIFYSQQGFGQWAQWYLGDNGTTVVDFTMDSSYESRDAVFTGDGIYLLVGVVMMPQWGMKKICQERLVGLTRLVFGTSESPRNTAAESSRFVSADKRSRTFTLQQCSRQVTEYMVSQELTGATGSSFSDDVHLYHLSSTRLLYRINLHPTVTENVLEFSSLTYGNGLTDYTFDGGFHDGNYGYLVPGIGDNFVFRFILETFNGGTFLDLSEIGQSGNCKDGFASGSYGFLLPAQDGTAAQLSSRIWISVYRTDEVDEAGE</sequence>
<accession>A0A9P1DTM8</accession>
<dbReference type="EMBL" id="CAMXCT020006522">
    <property type="protein sequence ID" value="CAL1168631.1"/>
    <property type="molecule type" value="Genomic_DNA"/>
</dbReference>
<keyword evidence="3" id="KW-1185">Reference proteome</keyword>
<organism evidence="1">
    <name type="scientific">Cladocopium goreaui</name>
    <dbReference type="NCBI Taxonomy" id="2562237"/>
    <lineage>
        <taxon>Eukaryota</taxon>
        <taxon>Sar</taxon>
        <taxon>Alveolata</taxon>
        <taxon>Dinophyceae</taxon>
        <taxon>Suessiales</taxon>
        <taxon>Symbiodiniaceae</taxon>
        <taxon>Cladocopium</taxon>
    </lineage>
</organism>
<dbReference type="Proteomes" id="UP001152797">
    <property type="component" value="Unassembled WGS sequence"/>
</dbReference>
<reference evidence="2 3" key="2">
    <citation type="submission" date="2024-05" db="EMBL/GenBank/DDBJ databases">
        <authorList>
            <person name="Chen Y."/>
            <person name="Shah S."/>
            <person name="Dougan E. K."/>
            <person name="Thang M."/>
            <person name="Chan C."/>
        </authorList>
    </citation>
    <scope>NUCLEOTIDE SEQUENCE [LARGE SCALE GENOMIC DNA]</scope>
</reference>
<name>A0A9P1DTM8_9DINO</name>